<dbReference type="CDD" id="cd07432">
    <property type="entry name" value="PHP_HisPPase"/>
    <property type="match status" value="1"/>
</dbReference>
<keyword evidence="3" id="KW-1185">Reference proteome</keyword>
<reference evidence="2 3" key="2">
    <citation type="journal article" date="2010" name="Stand. Genomic Sci.">
        <title>Complete genome sequence of Desulfohalobium retbaense type strain (HR(100)).</title>
        <authorList>
            <person name="Spring S."/>
            <person name="Nolan M."/>
            <person name="Lapidus A."/>
            <person name="Glavina Del Rio T."/>
            <person name="Copeland A."/>
            <person name="Tice H."/>
            <person name="Cheng J.F."/>
            <person name="Lucas S."/>
            <person name="Land M."/>
            <person name="Chen F."/>
            <person name="Bruce D."/>
            <person name="Goodwin L."/>
            <person name="Pitluck S."/>
            <person name="Ivanova N."/>
            <person name="Mavromatis K."/>
            <person name="Mikhailova N."/>
            <person name="Pati A."/>
            <person name="Chen A."/>
            <person name="Palaniappan K."/>
            <person name="Hauser L."/>
            <person name="Chang Y.J."/>
            <person name="Jeffries C.D."/>
            <person name="Munk C."/>
            <person name="Kiss H."/>
            <person name="Chain P."/>
            <person name="Han C."/>
            <person name="Brettin T."/>
            <person name="Detter J.C."/>
            <person name="Schuler E."/>
            <person name="Goker M."/>
            <person name="Rohde M."/>
            <person name="Bristow J."/>
            <person name="Eisen J.A."/>
            <person name="Markowitz V."/>
            <person name="Hugenholtz P."/>
            <person name="Kyrpides N.C."/>
            <person name="Klenk H.P."/>
        </authorList>
    </citation>
    <scope>NUCLEOTIDE SEQUENCE [LARGE SCALE GENOMIC DNA]</scope>
    <source>
        <strain evidence="3">ATCC 49802 / DSM 20745 / S 6022</strain>
    </source>
</reference>
<dbReference type="InterPro" id="IPR003141">
    <property type="entry name" value="Pol/His_phosphatase_N"/>
</dbReference>
<dbReference type="SMART" id="SM00481">
    <property type="entry name" value="POLIIIAc"/>
    <property type="match status" value="1"/>
</dbReference>
<dbReference type="NCBIfam" id="NF004981">
    <property type="entry name" value="PRK06361.1"/>
    <property type="match status" value="1"/>
</dbReference>
<dbReference type="HOGENOM" id="CLU_106253_0_0_0"/>
<protein>
    <submittedName>
        <fullName evidence="2">PHP domain protein</fullName>
    </submittedName>
</protein>
<dbReference type="InParanoid" id="D1C3B7"/>
<dbReference type="Proteomes" id="UP000002027">
    <property type="component" value="Chromosome 1"/>
</dbReference>
<evidence type="ECO:0000313" key="2">
    <source>
        <dbReference type="EMBL" id="ACZ38734.1"/>
    </source>
</evidence>
<dbReference type="InterPro" id="IPR004013">
    <property type="entry name" value="PHP_dom"/>
</dbReference>
<organism evidence="2 3">
    <name type="scientific">Sphaerobacter thermophilus (strain ATCC 49802 / DSM 20745 / KCCM 41009 / NCIMB 13125 / S 6022)</name>
    <dbReference type="NCBI Taxonomy" id="479434"/>
    <lineage>
        <taxon>Bacteria</taxon>
        <taxon>Pseudomonadati</taxon>
        <taxon>Thermomicrobiota</taxon>
        <taxon>Thermomicrobia</taxon>
        <taxon>Sphaerobacterales</taxon>
        <taxon>Sphaerobacterineae</taxon>
        <taxon>Sphaerobacteraceae</taxon>
        <taxon>Sphaerobacter</taxon>
    </lineage>
</organism>
<dbReference type="RefSeq" id="WP_012871781.1">
    <property type="nucleotide sequence ID" value="NC_013523.1"/>
</dbReference>
<feature type="domain" description="Polymerase/histidinol phosphatase N-terminal" evidence="1">
    <location>
        <begin position="3"/>
        <end position="76"/>
    </location>
</feature>
<reference evidence="3" key="1">
    <citation type="submission" date="2009-11" db="EMBL/GenBank/DDBJ databases">
        <title>The complete chromosome 1 of Sphaerobacter thermophilus DSM 20745.</title>
        <authorList>
            <person name="Lucas S."/>
            <person name="Copeland A."/>
            <person name="Lapidus A."/>
            <person name="Glavina del Rio T."/>
            <person name="Dalin E."/>
            <person name="Tice H."/>
            <person name="Bruce D."/>
            <person name="Goodwin L."/>
            <person name="Pitluck S."/>
            <person name="Kyrpides N."/>
            <person name="Mavromatis K."/>
            <person name="Ivanova N."/>
            <person name="Mikhailova N."/>
            <person name="LaButti K.M."/>
            <person name="Clum A."/>
            <person name="Sun H.I."/>
            <person name="Brettin T."/>
            <person name="Detter J.C."/>
            <person name="Han C."/>
            <person name="Larimer F."/>
            <person name="Land M."/>
            <person name="Hauser L."/>
            <person name="Markowitz V."/>
            <person name="Cheng J.F."/>
            <person name="Hugenholtz P."/>
            <person name="Woyke T."/>
            <person name="Wu D."/>
            <person name="Steenblock K."/>
            <person name="Schneider S."/>
            <person name="Pukall R."/>
            <person name="Goeker M."/>
            <person name="Klenk H.P."/>
            <person name="Eisen J.A."/>
        </authorList>
    </citation>
    <scope>NUCLEOTIDE SEQUENCE [LARGE SCALE GENOMIC DNA]</scope>
    <source>
        <strain evidence="3">ATCC 49802 / DSM 20745 / S 6022</strain>
    </source>
</reference>
<accession>D1C3B7</accession>
<dbReference type="InterPro" id="IPR050243">
    <property type="entry name" value="PHP_phosphatase"/>
</dbReference>
<dbReference type="Gene3D" id="3.20.20.140">
    <property type="entry name" value="Metal-dependent hydrolases"/>
    <property type="match status" value="1"/>
</dbReference>
<dbReference type="PANTHER" id="PTHR36928">
    <property type="entry name" value="PHOSPHATASE YCDX-RELATED"/>
    <property type="match status" value="1"/>
</dbReference>
<dbReference type="AlphaFoldDB" id="D1C3B7"/>
<dbReference type="KEGG" id="sti:Sthe_1299"/>
<dbReference type="STRING" id="479434.Sthe_1299"/>
<dbReference type="GO" id="GO:0042578">
    <property type="term" value="F:phosphoric ester hydrolase activity"/>
    <property type="evidence" value="ECO:0007669"/>
    <property type="project" value="TreeGrafter"/>
</dbReference>
<dbReference type="SUPFAM" id="SSF89550">
    <property type="entry name" value="PHP domain-like"/>
    <property type="match status" value="1"/>
</dbReference>
<dbReference type="eggNOG" id="COG1387">
    <property type="taxonomic scope" value="Bacteria"/>
</dbReference>
<dbReference type="GO" id="GO:0005829">
    <property type="term" value="C:cytosol"/>
    <property type="evidence" value="ECO:0007669"/>
    <property type="project" value="TreeGrafter"/>
</dbReference>
<dbReference type="OrthoDB" id="9804333at2"/>
<dbReference type="EMBL" id="CP001823">
    <property type="protein sequence ID" value="ACZ38734.1"/>
    <property type="molecule type" value="Genomic_DNA"/>
</dbReference>
<dbReference type="GO" id="GO:0008270">
    <property type="term" value="F:zinc ion binding"/>
    <property type="evidence" value="ECO:0007669"/>
    <property type="project" value="TreeGrafter"/>
</dbReference>
<gene>
    <name evidence="2" type="ordered locus">Sthe_1299</name>
</gene>
<sequence>MVFDFHTHTFWSDGELSPMEQARRAVQRGYRVLGLTDHVGVGGVPELIKALKADREIIERYWPITVVVGVELTHVPAEAIPEAARFALDAGAEIVVLHGETPVEPVPEGSNHAAIISGLVDVIGHPGHITEEDVREAAARDIFLEITSRRGHSLTNGHVARLAQRYGAKMIVNSDTHSPSDLLTSDFQRSVALGAGIEPSLLPDVLQTWPEELLQRVLARREG</sequence>
<dbReference type="PANTHER" id="PTHR36928:SF1">
    <property type="entry name" value="PHOSPHATASE YCDX-RELATED"/>
    <property type="match status" value="1"/>
</dbReference>
<name>D1C3B7_SPHTD</name>
<dbReference type="InterPro" id="IPR016195">
    <property type="entry name" value="Pol/histidinol_Pase-like"/>
</dbReference>
<evidence type="ECO:0000259" key="1">
    <source>
        <dbReference type="SMART" id="SM00481"/>
    </source>
</evidence>
<proteinExistence type="predicted"/>
<dbReference type="Pfam" id="PF02811">
    <property type="entry name" value="PHP"/>
    <property type="match status" value="1"/>
</dbReference>
<evidence type="ECO:0000313" key="3">
    <source>
        <dbReference type="Proteomes" id="UP000002027"/>
    </source>
</evidence>